<dbReference type="InterPro" id="IPR029058">
    <property type="entry name" value="AB_hydrolase_fold"/>
</dbReference>
<gene>
    <name evidence="5" type="ORF">OC846_004650</name>
</gene>
<dbReference type="AlphaFoldDB" id="A0AAN6GQ26"/>
<keyword evidence="1" id="KW-0378">Hydrolase</keyword>
<feature type="region of interest" description="Disordered" evidence="3">
    <location>
        <begin position="248"/>
        <end position="344"/>
    </location>
</feature>
<keyword evidence="4" id="KW-0732">Signal</keyword>
<dbReference type="PANTHER" id="PTHR33630">
    <property type="entry name" value="CUTINASE RV1984C-RELATED-RELATED"/>
    <property type="match status" value="1"/>
</dbReference>
<evidence type="ECO:0000256" key="2">
    <source>
        <dbReference type="ARBA" id="ARBA00023157"/>
    </source>
</evidence>
<dbReference type="InterPro" id="IPR000675">
    <property type="entry name" value="Cutinase/axe"/>
</dbReference>
<name>A0AAN6GQ26_9BASI</name>
<feature type="signal peptide" evidence="4">
    <location>
        <begin position="1"/>
        <end position="19"/>
    </location>
</feature>
<dbReference type="Proteomes" id="UP001176517">
    <property type="component" value="Unassembled WGS sequence"/>
</dbReference>
<evidence type="ECO:0000313" key="5">
    <source>
        <dbReference type="EMBL" id="KAK0547963.1"/>
    </source>
</evidence>
<keyword evidence="6" id="KW-1185">Reference proteome</keyword>
<feature type="compositionally biased region" description="Basic residues" evidence="3">
    <location>
        <begin position="320"/>
        <end position="337"/>
    </location>
</feature>
<organism evidence="5 6">
    <name type="scientific">Tilletia horrida</name>
    <dbReference type="NCBI Taxonomy" id="155126"/>
    <lineage>
        <taxon>Eukaryota</taxon>
        <taxon>Fungi</taxon>
        <taxon>Dikarya</taxon>
        <taxon>Basidiomycota</taxon>
        <taxon>Ustilaginomycotina</taxon>
        <taxon>Exobasidiomycetes</taxon>
        <taxon>Tilletiales</taxon>
        <taxon>Tilletiaceae</taxon>
        <taxon>Tilletia</taxon>
    </lineage>
</organism>
<accession>A0AAN6GQ26</accession>
<evidence type="ECO:0000256" key="1">
    <source>
        <dbReference type="ARBA" id="ARBA00022801"/>
    </source>
</evidence>
<evidence type="ECO:0000256" key="4">
    <source>
        <dbReference type="SAM" id="SignalP"/>
    </source>
</evidence>
<keyword evidence="2" id="KW-1015">Disulfide bond</keyword>
<evidence type="ECO:0000313" key="6">
    <source>
        <dbReference type="Proteomes" id="UP001176517"/>
    </source>
</evidence>
<dbReference type="SUPFAM" id="SSF53474">
    <property type="entry name" value="alpha/beta-Hydrolases"/>
    <property type="match status" value="1"/>
</dbReference>
<dbReference type="Pfam" id="PF01083">
    <property type="entry name" value="Cutinase"/>
    <property type="match status" value="1"/>
</dbReference>
<protein>
    <recommendedName>
        <fullName evidence="7">Cutinase</fullName>
    </recommendedName>
</protein>
<feature type="compositionally biased region" description="Low complexity" evidence="3">
    <location>
        <begin position="248"/>
        <end position="270"/>
    </location>
</feature>
<reference evidence="5" key="1">
    <citation type="journal article" date="2023" name="PhytoFront">
        <title>Draft Genome Resources of Seven Strains of Tilletia horrida, Causal Agent of Kernel Smut of Rice.</title>
        <authorList>
            <person name="Khanal S."/>
            <person name="Antony Babu S."/>
            <person name="Zhou X.G."/>
        </authorList>
    </citation>
    <scope>NUCLEOTIDE SEQUENCE</scope>
    <source>
        <strain evidence="5">TX6</strain>
    </source>
</reference>
<dbReference type="EMBL" id="JAPDMZ010000147">
    <property type="protein sequence ID" value="KAK0547963.1"/>
    <property type="molecule type" value="Genomic_DNA"/>
</dbReference>
<evidence type="ECO:0008006" key="7">
    <source>
        <dbReference type="Google" id="ProtNLM"/>
    </source>
</evidence>
<dbReference type="PANTHER" id="PTHR33630:SF9">
    <property type="entry name" value="CUTINASE 4"/>
    <property type="match status" value="1"/>
</dbReference>
<feature type="chain" id="PRO_5043042061" description="Cutinase" evidence="4">
    <location>
        <begin position="20"/>
        <end position="344"/>
    </location>
</feature>
<proteinExistence type="predicted"/>
<dbReference type="SMART" id="SM01110">
    <property type="entry name" value="Cutinase"/>
    <property type="match status" value="1"/>
</dbReference>
<dbReference type="GO" id="GO:0052689">
    <property type="term" value="F:carboxylic ester hydrolase activity"/>
    <property type="evidence" value="ECO:0007669"/>
    <property type="project" value="UniProtKB-ARBA"/>
</dbReference>
<comment type="caution">
    <text evidence="5">The sequence shown here is derived from an EMBL/GenBank/DDBJ whole genome shotgun (WGS) entry which is preliminary data.</text>
</comment>
<evidence type="ECO:0000256" key="3">
    <source>
        <dbReference type="SAM" id="MobiDB-lite"/>
    </source>
</evidence>
<sequence>MTLFRSGFLTLALALSASASRMAVRDGQASTDSLECKDYLIISSRGTYEKPGPSFVFTGMIKSTLDAVPNGQEVDNPYPASAAANSPDEGINWLQTFLTSRVKKCPNEKYGLMGYSQGAAVVTLAAAKLTKDPVYNNIKGIVMVGDPFRGKYRPGNYDESGGVSNAGVDGKMMGGRPPLMDTFTDDHKVLDVCYTGDFVCDNDNPSNDPGAHGKYGASKSTQDLGAKFLIEKLGGAVPASSKAPAHAAAASTSTSTGTGTGSTKAGSSGTDVTGTDPKKPESDAAATTPKSSETAGAPDTEPKTPSTSAPSQQPPIQPVKKPHHHKHKHHHKTHHHHASLDQDK</sequence>
<dbReference type="Gene3D" id="3.40.50.1820">
    <property type="entry name" value="alpha/beta hydrolase"/>
    <property type="match status" value="1"/>
</dbReference>